<dbReference type="EMBL" id="LHUR01000005">
    <property type="protein sequence ID" value="KOA21491.1"/>
    <property type="molecule type" value="Genomic_DNA"/>
</dbReference>
<keyword evidence="2" id="KW-0446">Lipid-binding</keyword>
<dbReference type="Proteomes" id="UP000037043">
    <property type="component" value="Unassembled WGS sequence"/>
</dbReference>
<evidence type="ECO:0000313" key="4">
    <source>
        <dbReference type="Proteomes" id="UP000037043"/>
    </source>
</evidence>
<protein>
    <submittedName>
        <fullName evidence="3">DegV domain-containing protein</fullName>
    </submittedName>
</protein>
<dbReference type="Gene3D" id="3.30.1180.10">
    <property type="match status" value="1"/>
</dbReference>
<dbReference type="PANTHER" id="PTHR33434">
    <property type="entry name" value="DEGV DOMAIN-CONTAINING PROTEIN DR_1986-RELATED"/>
    <property type="match status" value="1"/>
</dbReference>
<reference evidence="4" key="1">
    <citation type="submission" date="2015-08" db="EMBL/GenBank/DDBJ databases">
        <title>Genome sequence of the strict anaerobe Clostridium homopropionicum LuHBu1 (DSM 5847T).</title>
        <authorList>
            <person name="Poehlein A."/>
            <person name="Beck M."/>
            <person name="Schiel-Bengelsdorf B."/>
            <person name="Bengelsdorf F.R."/>
            <person name="Daniel R."/>
            <person name="Duerre P."/>
        </authorList>
    </citation>
    <scope>NUCLEOTIDE SEQUENCE [LARGE SCALE GENOMIC DNA]</scope>
    <source>
        <strain evidence="4">DSM 5847</strain>
    </source>
</reference>
<dbReference type="PATRIC" id="fig|1121318.3.peg.161"/>
<dbReference type="AlphaFoldDB" id="A0A0L6ZEU2"/>
<gene>
    <name evidence="3" type="ORF">CLHOM_01620</name>
</gene>
<keyword evidence="4" id="KW-1185">Reference proteome</keyword>
<evidence type="ECO:0000313" key="3">
    <source>
        <dbReference type="EMBL" id="KOA21491.1"/>
    </source>
</evidence>
<comment type="caution">
    <text evidence="3">The sequence shown here is derived from an EMBL/GenBank/DDBJ whole genome shotgun (WGS) entry which is preliminary data.</text>
</comment>
<name>A0A0L6ZEU2_9CLOT</name>
<proteinExistence type="predicted"/>
<organism evidence="3 4">
    <name type="scientific">Clostridium homopropionicum DSM 5847</name>
    <dbReference type="NCBI Taxonomy" id="1121318"/>
    <lineage>
        <taxon>Bacteria</taxon>
        <taxon>Bacillati</taxon>
        <taxon>Bacillota</taxon>
        <taxon>Clostridia</taxon>
        <taxon>Eubacteriales</taxon>
        <taxon>Clostridiaceae</taxon>
        <taxon>Clostridium</taxon>
    </lineage>
</organism>
<dbReference type="Gene3D" id="3.40.50.10170">
    <property type="match status" value="1"/>
</dbReference>
<dbReference type="InterPro" id="IPR003797">
    <property type="entry name" value="DegV"/>
</dbReference>
<sequence length="283" mass="30960">MEKIALITDSTSDLSSEIINKYDVKMLNLKIIYKDREYIDKVNITPQEVYDNLSVEVPHTSLPSIEDMHNLFSKLESEGYTHAIVTGIGSALSGTFSALKLVASEHENITTTVFDSKSLTLGAGAIIIGCGEMLKQGKKYDEIVAELPAMREKISVFYIVDTLEYLIKGGRIGKVAGTIGQLLNIKPIISINDDGVYYTHSKARGKNQANSKLIEIINDKLKESKARIWVMHGGAMEEGKKLYDYLSTNPNITSLNLGDISPVAGVHTGPGLVGVVIVKEPFV</sequence>
<dbReference type="PROSITE" id="PS51482">
    <property type="entry name" value="DEGV"/>
    <property type="match status" value="1"/>
</dbReference>
<dbReference type="GO" id="GO:0008289">
    <property type="term" value="F:lipid binding"/>
    <property type="evidence" value="ECO:0007669"/>
    <property type="project" value="UniProtKB-KW"/>
</dbReference>
<dbReference type="Pfam" id="PF02645">
    <property type="entry name" value="DegV"/>
    <property type="match status" value="1"/>
</dbReference>
<dbReference type="InterPro" id="IPR050270">
    <property type="entry name" value="DegV_domain_contain"/>
</dbReference>
<accession>A0A0L6ZEU2</accession>
<dbReference type="STRING" id="36844.SAMN04488501_10559"/>
<dbReference type="PANTHER" id="PTHR33434:SF3">
    <property type="entry name" value="DEGV DOMAIN-CONTAINING PROTEIN YITS"/>
    <property type="match status" value="1"/>
</dbReference>
<evidence type="ECO:0000256" key="2">
    <source>
        <dbReference type="ARBA" id="ARBA00023121"/>
    </source>
</evidence>
<dbReference type="NCBIfam" id="TIGR00762">
    <property type="entry name" value="DegV"/>
    <property type="match status" value="1"/>
</dbReference>
<dbReference type="RefSeq" id="WP_052219766.1">
    <property type="nucleotide sequence ID" value="NZ_LHUR01000005.1"/>
</dbReference>
<evidence type="ECO:0000256" key="1">
    <source>
        <dbReference type="ARBA" id="ARBA00003238"/>
    </source>
</evidence>
<dbReference type="SUPFAM" id="SSF82549">
    <property type="entry name" value="DAK1/DegV-like"/>
    <property type="match status" value="1"/>
</dbReference>
<comment type="function">
    <text evidence="1">May bind long-chain fatty acids, such as palmitate, and may play a role in lipid transport or fatty acid metabolism.</text>
</comment>
<dbReference type="InterPro" id="IPR043168">
    <property type="entry name" value="DegV_C"/>
</dbReference>